<dbReference type="PANTHER" id="PTHR43547:SF2">
    <property type="entry name" value="HYBRID SIGNAL TRANSDUCTION HISTIDINE KINASE C"/>
    <property type="match status" value="1"/>
</dbReference>
<keyword evidence="4" id="KW-1133">Transmembrane helix</keyword>
<feature type="transmembrane region" description="Helical" evidence="4">
    <location>
        <begin position="243"/>
        <end position="263"/>
    </location>
</feature>
<reference evidence="6 7" key="1">
    <citation type="submission" date="2016-03" db="EMBL/GenBank/DDBJ databases">
        <title>Genome sequence of Variovorax paradoxus KB5.</title>
        <authorList>
            <person name="Jeong H."/>
            <person name="Hong C.E."/>
            <person name="Jo S.H."/>
            <person name="Park J.M."/>
        </authorList>
    </citation>
    <scope>NUCLEOTIDE SEQUENCE [LARGE SCALE GENOMIC DNA]</scope>
    <source>
        <strain evidence="6 7">KB5</strain>
    </source>
</reference>
<keyword evidence="4" id="KW-0472">Membrane</keyword>
<keyword evidence="4" id="KW-0812">Transmembrane</keyword>
<evidence type="ECO:0000256" key="4">
    <source>
        <dbReference type="SAM" id="Phobius"/>
    </source>
</evidence>
<dbReference type="InterPro" id="IPR011623">
    <property type="entry name" value="7TMR_DISM_rcpt_extracell_dom1"/>
</dbReference>
<dbReference type="PROSITE" id="PS50109">
    <property type="entry name" value="HIS_KIN"/>
    <property type="match status" value="1"/>
</dbReference>
<dbReference type="InterPro" id="IPR005467">
    <property type="entry name" value="His_kinase_dom"/>
</dbReference>
<dbReference type="Pfam" id="PF00512">
    <property type="entry name" value="HisKA"/>
    <property type="match status" value="1"/>
</dbReference>
<organism evidence="6 7">
    <name type="scientific">Variovorax paradoxus</name>
    <dbReference type="NCBI Taxonomy" id="34073"/>
    <lineage>
        <taxon>Bacteria</taxon>
        <taxon>Pseudomonadati</taxon>
        <taxon>Pseudomonadota</taxon>
        <taxon>Betaproteobacteria</taxon>
        <taxon>Burkholderiales</taxon>
        <taxon>Comamonadaceae</taxon>
        <taxon>Variovorax</taxon>
    </lineage>
</organism>
<evidence type="ECO:0000259" key="5">
    <source>
        <dbReference type="PROSITE" id="PS50109"/>
    </source>
</evidence>
<dbReference type="Pfam" id="PF07695">
    <property type="entry name" value="7TMR-DISM_7TM"/>
    <property type="match status" value="1"/>
</dbReference>
<dbReference type="InterPro" id="IPR003661">
    <property type="entry name" value="HisK_dim/P_dom"/>
</dbReference>
<proteinExistence type="predicted"/>
<keyword evidence="3" id="KW-0597">Phosphoprotein</keyword>
<dbReference type="SMART" id="SM00387">
    <property type="entry name" value="HATPase_c"/>
    <property type="match status" value="1"/>
</dbReference>
<dbReference type="AlphaFoldDB" id="A0AA91DQJ3"/>
<dbReference type="Pfam" id="PF07696">
    <property type="entry name" value="7TMR-DISMED2"/>
    <property type="match status" value="1"/>
</dbReference>
<dbReference type="Pfam" id="PF02518">
    <property type="entry name" value="HATPase_c"/>
    <property type="match status" value="1"/>
</dbReference>
<feature type="transmembrane region" description="Helical" evidence="4">
    <location>
        <begin position="207"/>
        <end position="228"/>
    </location>
</feature>
<name>A0AA91DQJ3_VARPD</name>
<dbReference type="GO" id="GO:0000155">
    <property type="term" value="F:phosphorelay sensor kinase activity"/>
    <property type="evidence" value="ECO:0007669"/>
    <property type="project" value="InterPro"/>
</dbReference>
<dbReference type="Proteomes" id="UP000077852">
    <property type="component" value="Unassembled WGS sequence"/>
</dbReference>
<dbReference type="InterPro" id="IPR004358">
    <property type="entry name" value="Sig_transdc_His_kin-like_C"/>
</dbReference>
<feature type="transmembrane region" description="Helical" evidence="4">
    <location>
        <begin position="275"/>
        <end position="295"/>
    </location>
</feature>
<dbReference type="InterPro" id="IPR011622">
    <property type="entry name" value="7TMR_DISM_rcpt_extracell_dom2"/>
</dbReference>
<evidence type="ECO:0000256" key="3">
    <source>
        <dbReference type="ARBA" id="ARBA00022553"/>
    </source>
</evidence>
<comment type="caution">
    <text evidence="6">The sequence shown here is derived from an EMBL/GenBank/DDBJ whole genome shotgun (WGS) entry which is preliminary data.</text>
</comment>
<gene>
    <name evidence="6" type="ORF">A3K87_00200</name>
</gene>
<protein>
    <recommendedName>
        <fullName evidence="2">histidine kinase</fullName>
        <ecNumber evidence="2">2.7.13.3</ecNumber>
    </recommendedName>
</protein>
<dbReference type="Gene3D" id="2.60.40.2380">
    <property type="match status" value="1"/>
</dbReference>
<evidence type="ECO:0000313" key="6">
    <source>
        <dbReference type="EMBL" id="OAK65735.1"/>
    </source>
</evidence>
<dbReference type="InterPro" id="IPR003594">
    <property type="entry name" value="HATPase_dom"/>
</dbReference>
<dbReference type="SUPFAM" id="SSF55874">
    <property type="entry name" value="ATPase domain of HSP90 chaperone/DNA topoisomerase II/histidine kinase"/>
    <property type="match status" value="1"/>
</dbReference>
<dbReference type="CDD" id="cd00075">
    <property type="entry name" value="HATPase"/>
    <property type="match status" value="1"/>
</dbReference>
<dbReference type="InterPro" id="IPR036890">
    <property type="entry name" value="HATPase_C_sf"/>
</dbReference>
<dbReference type="Gene3D" id="1.10.287.130">
    <property type="match status" value="1"/>
</dbReference>
<evidence type="ECO:0000256" key="2">
    <source>
        <dbReference type="ARBA" id="ARBA00012438"/>
    </source>
</evidence>
<dbReference type="EMBL" id="LVHG01000029">
    <property type="protein sequence ID" value="OAK65735.1"/>
    <property type="molecule type" value="Genomic_DNA"/>
</dbReference>
<dbReference type="EC" id="2.7.13.3" evidence="2"/>
<accession>A0AA91DQJ3</accession>
<comment type="catalytic activity">
    <reaction evidence="1">
        <text>ATP + protein L-histidine = ADP + protein N-phospho-L-histidine.</text>
        <dbReference type="EC" id="2.7.13.3"/>
    </reaction>
</comment>
<evidence type="ECO:0000256" key="1">
    <source>
        <dbReference type="ARBA" id="ARBA00000085"/>
    </source>
</evidence>
<feature type="transmembrane region" description="Helical" evidence="4">
    <location>
        <begin position="179"/>
        <end position="198"/>
    </location>
</feature>
<evidence type="ECO:0000313" key="7">
    <source>
        <dbReference type="Proteomes" id="UP000077852"/>
    </source>
</evidence>
<feature type="domain" description="Histidine kinase" evidence="5">
    <location>
        <begin position="422"/>
        <end position="634"/>
    </location>
</feature>
<feature type="transmembrane region" description="Helical" evidence="4">
    <location>
        <begin position="301"/>
        <end position="322"/>
    </location>
</feature>
<dbReference type="CDD" id="cd00082">
    <property type="entry name" value="HisKA"/>
    <property type="match status" value="1"/>
</dbReference>
<feature type="transmembrane region" description="Helical" evidence="4">
    <location>
        <begin position="329"/>
        <end position="353"/>
    </location>
</feature>
<dbReference type="Gene3D" id="3.30.565.10">
    <property type="entry name" value="Histidine kinase-like ATPase, C-terminal domain"/>
    <property type="match status" value="1"/>
</dbReference>
<dbReference type="PANTHER" id="PTHR43547">
    <property type="entry name" value="TWO-COMPONENT HISTIDINE KINASE"/>
    <property type="match status" value="1"/>
</dbReference>
<dbReference type="PRINTS" id="PR00344">
    <property type="entry name" value="BCTRLSENSOR"/>
</dbReference>
<sequence>MIFGLILWLSCQGAGGVVLKKGQGDDGPISLAKEVEVFRDPTGKVTMNDIVSESQKYSFVREDIRSLERYSNDALWIRVSLQHDEGTPIDWVVQIFPGWIDEVEMYCVSPDGKISSNKIGDQLSFSEREIKSSIMAFPLVVDSTARVHYFRVKTHGLTILDLNLWQKSVFDRVELKRSLFFSAFAGSIGVMVLMNLIFWKWTRDPNYLIYSLFLVVMLGAVFAVQGYASSLFFPEDPVYADRFVDATTCALMAISAIFVCRFFNYKEYSHWASRFTYLAASIFLLATVLALCGIIENSIRWLLYLEIVVGAFNTTFIFWFIVRRKVFHQFFAALVFVIVNSSWLFYCMVLLGMVRLEQSFVTESLIQFTQLANLAILNIAVVSRSRDSELKLRAERKRAFDSMKIAKIALEERVRQREFVAILSHEFRTPLAIVDAVAQALGLSPSGNDERVKRSVEKIRKATRRLTTLVENILLDDTLESGARSTVRSFDIWSVIENVRNIGLPDEQVRLNVTAAGQPVMFEGDQEKIEMAIRNLILNAIKYSPADSMVDVKCDASSNIFSVTVSNRGNPIPESERSELFERYFRGGNSSLVPGSGLGLHISRAITRLHGGDVVLVSSNGAGTVFRLTLPLLPH</sequence>
<dbReference type="InterPro" id="IPR036097">
    <property type="entry name" value="HisK_dim/P_sf"/>
</dbReference>
<dbReference type="SUPFAM" id="SSF47384">
    <property type="entry name" value="Homodimeric domain of signal transducing histidine kinase"/>
    <property type="match status" value="1"/>
</dbReference>
<dbReference type="SMART" id="SM00388">
    <property type="entry name" value="HisKA"/>
    <property type="match status" value="1"/>
</dbReference>